<reference evidence="4" key="1">
    <citation type="journal article" date="2020" name="Stud. Mycol.">
        <title>101 Dothideomycetes genomes: a test case for predicting lifestyles and emergence of pathogens.</title>
        <authorList>
            <person name="Haridas S."/>
            <person name="Albert R."/>
            <person name="Binder M."/>
            <person name="Bloem J."/>
            <person name="Labutti K."/>
            <person name="Salamov A."/>
            <person name="Andreopoulos B."/>
            <person name="Baker S."/>
            <person name="Barry K."/>
            <person name="Bills G."/>
            <person name="Bluhm B."/>
            <person name="Cannon C."/>
            <person name="Castanera R."/>
            <person name="Culley D."/>
            <person name="Daum C."/>
            <person name="Ezra D."/>
            <person name="Gonzalez J."/>
            <person name="Henrissat B."/>
            <person name="Kuo A."/>
            <person name="Liang C."/>
            <person name="Lipzen A."/>
            <person name="Lutzoni F."/>
            <person name="Magnuson J."/>
            <person name="Mondo S."/>
            <person name="Nolan M."/>
            <person name="Ohm R."/>
            <person name="Pangilinan J."/>
            <person name="Park H.-J."/>
            <person name="Ramirez L."/>
            <person name="Alfaro M."/>
            <person name="Sun H."/>
            <person name="Tritt A."/>
            <person name="Yoshinaga Y."/>
            <person name="Zwiers L.-H."/>
            <person name="Turgeon B."/>
            <person name="Goodwin S."/>
            <person name="Spatafora J."/>
            <person name="Crous P."/>
            <person name="Grigoriev I."/>
        </authorList>
    </citation>
    <scope>NUCLEOTIDE SEQUENCE</scope>
    <source>
        <strain evidence="4">CBS 269.34</strain>
    </source>
</reference>
<gene>
    <name evidence="4" type="ORF">BU16DRAFT_553300</name>
</gene>
<evidence type="ECO:0000259" key="3">
    <source>
        <dbReference type="Pfam" id="PF20237"/>
    </source>
</evidence>
<dbReference type="Pfam" id="PF20237">
    <property type="entry name" value="DUF6594"/>
    <property type="match status" value="1"/>
</dbReference>
<keyword evidence="2" id="KW-0812">Transmembrane</keyword>
<feature type="region of interest" description="Disordered" evidence="1">
    <location>
        <begin position="1"/>
        <end position="51"/>
    </location>
</feature>
<name>A0A6A6QF56_9PEZI</name>
<evidence type="ECO:0000256" key="1">
    <source>
        <dbReference type="SAM" id="MobiDB-lite"/>
    </source>
</evidence>
<sequence>MTSTSTNSNEKAVLSPSAANNTSSAECVLSAISERRKSHQSSEAENDTLPTVSPPYQAEIHASATNATLVDEFPVGYPRVAAFQSSEPSFSLYRCFGYLHSRVLLELQDELVVLESNLADLDEDHAEIDDGRRLKSRAVDLRQSKQAGVECERRSMIATIRDKLVNYDEILVKARELNAFQRPSSRDYRSVRNWFWKEGALVEAEEEFIKRKEDIVTLRIGREWAGFDGLVERLLRKMECRLIVVSFPQPTFLREWKSSCLSQKIFRTPELRAKSSDKNIYYYSASRIEKFVGIIITIVIFILLVLPVVAMYRLTSIGKRNSTFDAIGVLVVFTMLFSASMSLMTKAQRHELFAASAAYCAVLVVFISNFNNSATAQGSFSKVQAD</sequence>
<dbReference type="InterPro" id="IPR046529">
    <property type="entry name" value="DUF6594"/>
</dbReference>
<feature type="transmembrane region" description="Helical" evidence="2">
    <location>
        <begin position="352"/>
        <end position="370"/>
    </location>
</feature>
<proteinExistence type="predicted"/>
<organism evidence="4 5">
    <name type="scientific">Lophium mytilinum</name>
    <dbReference type="NCBI Taxonomy" id="390894"/>
    <lineage>
        <taxon>Eukaryota</taxon>
        <taxon>Fungi</taxon>
        <taxon>Dikarya</taxon>
        <taxon>Ascomycota</taxon>
        <taxon>Pezizomycotina</taxon>
        <taxon>Dothideomycetes</taxon>
        <taxon>Pleosporomycetidae</taxon>
        <taxon>Mytilinidiales</taxon>
        <taxon>Mytilinidiaceae</taxon>
        <taxon>Lophium</taxon>
    </lineage>
</organism>
<feature type="domain" description="DUF6594" evidence="3">
    <location>
        <begin position="77"/>
        <end position="364"/>
    </location>
</feature>
<keyword evidence="5" id="KW-1185">Reference proteome</keyword>
<evidence type="ECO:0000256" key="2">
    <source>
        <dbReference type="SAM" id="Phobius"/>
    </source>
</evidence>
<keyword evidence="2" id="KW-0472">Membrane</keyword>
<dbReference type="PANTHER" id="PTHR34502:SF3">
    <property type="entry name" value="DUF6594 DOMAIN-CONTAINING PROTEIN"/>
    <property type="match status" value="1"/>
</dbReference>
<dbReference type="Proteomes" id="UP000799750">
    <property type="component" value="Unassembled WGS sequence"/>
</dbReference>
<dbReference type="EMBL" id="MU004198">
    <property type="protein sequence ID" value="KAF2490117.1"/>
    <property type="molecule type" value="Genomic_DNA"/>
</dbReference>
<feature type="transmembrane region" description="Helical" evidence="2">
    <location>
        <begin position="326"/>
        <end position="345"/>
    </location>
</feature>
<evidence type="ECO:0000313" key="4">
    <source>
        <dbReference type="EMBL" id="KAF2490117.1"/>
    </source>
</evidence>
<feature type="transmembrane region" description="Helical" evidence="2">
    <location>
        <begin position="291"/>
        <end position="314"/>
    </location>
</feature>
<accession>A0A6A6QF56</accession>
<dbReference type="AlphaFoldDB" id="A0A6A6QF56"/>
<dbReference type="OrthoDB" id="3533814at2759"/>
<protein>
    <recommendedName>
        <fullName evidence="3">DUF6594 domain-containing protein</fullName>
    </recommendedName>
</protein>
<feature type="compositionally biased region" description="Polar residues" evidence="1">
    <location>
        <begin position="1"/>
        <end position="10"/>
    </location>
</feature>
<keyword evidence="2" id="KW-1133">Transmembrane helix</keyword>
<dbReference type="PANTHER" id="PTHR34502">
    <property type="entry name" value="DUF6594 DOMAIN-CONTAINING PROTEIN-RELATED"/>
    <property type="match status" value="1"/>
</dbReference>
<evidence type="ECO:0000313" key="5">
    <source>
        <dbReference type="Proteomes" id="UP000799750"/>
    </source>
</evidence>